<dbReference type="RefSeq" id="WP_258384257.1">
    <property type="nucleotide sequence ID" value="NZ_CP091430.1"/>
</dbReference>
<feature type="domain" description="Phage neck terminator protein gp12-like" evidence="1">
    <location>
        <begin position="11"/>
        <end position="156"/>
    </location>
</feature>
<organism evidence="2 3">
    <name type="scientific">Paenibacillus spongiae</name>
    <dbReference type="NCBI Taxonomy" id="2909671"/>
    <lineage>
        <taxon>Bacteria</taxon>
        <taxon>Bacillati</taxon>
        <taxon>Bacillota</taxon>
        <taxon>Bacilli</taxon>
        <taxon>Bacillales</taxon>
        <taxon>Paenibacillaceae</taxon>
        <taxon>Paenibacillus</taxon>
    </lineage>
</organism>
<dbReference type="Pfam" id="PF23961">
    <property type="entry name" value="Phage_tail_terminator_9"/>
    <property type="match status" value="1"/>
</dbReference>
<keyword evidence="3" id="KW-1185">Reference proteome</keyword>
<protein>
    <recommendedName>
        <fullName evidence="1">Phage neck terminator protein gp12-like domain-containing protein</fullName>
    </recommendedName>
</protein>
<accession>A0ABY5S6J3</accession>
<gene>
    <name evidence="2" type="ORF">L1F29_22290</name>
</gene>
<dbReference type="EMBL" id="CP091430">
    <property type="protein sequence ID" value="UVI28170.1"/>
    <property type="molecule type" value="Genomic_DNA"/>
</dbReference>
<dbReference type="NCBIfam" id="NF047498">
    <property type="entry name" value="LIC_12616_fam"/>
    <property type="match status" value="1"/>
</dbReference>
<proteinExistence type="predicted"/>
<evidence type="ECO:0000259" key="1">
    <source>
        <dbReference type="Pfam" id="PF23961"/>
    </source>
</evidence>
<reference evidence="2" key="1">
    <citation type="submission" date="2022-01" db="EMBL/GenBank/DDBJ databases">
        <title>Paenibacillus spongiae sp. nov., isolated from marine sponge.</title>
        <authorList>
            <person name="Li Z."/>
            <person name="Zhang M."/>
        </authorList>
    </citation>
    <scope>NUCLEOTIDE SEQUENCE</scope>
    <source>
        <strain evidence="2">PHS-Z3</strain>
    </source>
</reference>
<dbReference type="InterPro" id="IPR057087">
    <property type="entry name" value="Gp12-like"/>
</dbReference>
<evidence type="ECO:0000313" key="2">
    <source>
        <dbReference type="EMBL" id="UVI28170.1"/>
    </source>
</evidence>
<dbReference type="Proteomes" id="UP001057877">
    <property type="component" value="Chromosome"/>
</dbReference>
<name>A0ABY5S6J3_9BACL</name>
<sequence>MIQFELIREVMIEGLSEHLGVPVIEIDGKGEVPPYPFMTYSFTDEGSIVGHMASKVVGDRIIYFGTVPLSVSFQSYALSRLESVNQANRARDWFLTDGHWLLKDAAGVVVVEVGQTQNNDLQIGDEWERRNGFEIDCRTTNIIDQELQSIDEVNLKGVDPING</sequence>
<evidence type="ECO:0000313" key="3">
    <source>
        <dbReference type="Proteomes" id="UP001057877"/>
    </source>
</evidence>